<evidence type="ECO:0000313" key="2">
    <source>
        <dbReference type="EMBL" id="OLQ10513.1"/>
    </source>
</evidence>
<keyword evidence="3" id="KW-1185">Reference proteome</keyword>
<proteinExistence type="predicted"/>
<sequence>MGRDKDRGQSRWFIKEKTLDDQVKACRKSLEAAERSGRKNIAEALRVKLTRLTGAQPDGRLEKEAPLAGVRIAERAPKKVKKQAVKQDTNRQPVRPKPLQPLREARRPAPKSRADPAKVHKPEAKMTSKTSRTKQSAAMKRAQTPRRNKKAKGPGLAGKKTKIDDKGAAGRSAEQTAVDLLLKAAAQARALRHAAGEESEEEAPLPDLPTSKIGLGEDTGQAAEDPVCPALLSDMDFDGEGEDEEEEEEELAPEEIEVARSVHTGEDELRQKRCSAEEGGEVEEDDFFDLAEDLELPPGPPVVTAGPSERGAWKKAKKQRRKERLERIRQQKLERHPSWQASKSPAVSGAMVDAKGVLTSFGDSESDSAES</sequence>
<feature type="compositionally biased region" description="Basic and acidic residues" evidence="1">
    <location>
        <begin position="103"/>
        <end position="126"/>
    </location>
</feature>
<dbReference type="AlphaFoldDB" id="A0A1Q9ESW9"/>
<feature type="compositionally biased region" description="Basic and acidic residues" evidence="1">
    <location>
        <begin position="257"/>
        <end position="276"/>
    </location>
</feature>
<comment type="caution">
    <text evidence="2">The sequence shown here is derived from an EMBL/GenBank/DDBJ whole genome shotgun (WGS) entry which is preliminary data.</text>
</comment>
<organism evidence="2 3">
    <name type="scientific">Symbiodinium microadriaticum</name>
    <name type="common">Dinoflagellate</name>
    <name type="synonym">Zooxanthella microadriatica</name>
    <dbReference type="NCBI Taxonomy" id="2951"/>
    <lineage>
        <taxon>Eukaryota</taxon>
        <taxon>Sar</taxon>
        <taxon>Alveolata</taxon>
        <taxon>Dinophyceae</taxon>
        <taxon>Suessiales</taxon>
        <taxon>Symbiodiniaceae</taxon>
        <taxon>Symbiodinium</taxon>
    </lineage>
</organism>
<accession>A0A1Q9ESW9</accession>
<protein>
    <submittedName>
        <fullName evidence="2">Uncharacterized protein</fullName>
    </submittedName>
</protein>
<feature type="compositionally biased region" description="Basic residues" evidence="1">
    <location>
        <begin position="313"/>
        <end position="322"/>
    </location>
</feature>
<feature type="compositionally biased region" description="Basic and acidic residues" evidence="1">
    <location>
        <begin position="323"/>
        <end position="337"/>
    </location>
</feature>
<gene>
    <name evidence="2" type="ORF">AK812_SmicGene5773</name>
</gene>
<reference evidence="2 3" key="1">
    <citation type="submission" date="2016-02" db="EMBL/GenBank/DDBJ databases">
        <title>Genome analysis of coral dinoflagellate symbionts highlights evolutionary adaptations to a symbiotic lifestyle.</title>
        <authorList>
            <person name="Aranda M."/>
            <person name="Li Y."/>
            <person name="Liew Y.J."/>
            <person name="Baumgarten S."/>
            <person name="Simakov O."/>
            <person name="Wilson M."/>
            <person name="Piel J."/>
            <person name="Ashoor H."/>
            <person name="Bougouffa S."/>
            <person name="Bajic V.B."/>
            <person name="Ryu T."/>
            <person name="Ravasi T."/>
            <person name="Bayer T."/>
            <person name="Micklem G."/>
            <person name="Kim H."/>
            <person name="Bhak J."/>
            <person name="Lajeunesse T.C."/>
            <person name="Voolstra C.R."/>
        </authorList>
    </citation>
    <scope>NUCLEOTIDE SEQUENCE [LARGE SCALE GENOMIC DNA]</scope>
    <source>
        <strain evidence="2 3">CCMP2467</strain>
    </source>
</reference>
<feature type="region of interest" description="Disordered" evidence="1">
    <location>
        <begin position="192"/>
        <end position="349"/>
    </location>
</feature>
<feature type="region of interest" description="Disordered" evidence="1">
    <location>
        <begin position="53"/>
        <end position="174"/>
    </location>
</feature>
<feature type="compositionally biased region" description="Acidic residues" evidence="1">
    <location>
        <begin position="278"/>
        <end position="295"/>
    </location>
</feature>
<feature type="compositionally biased region" description="Basic residues" evidence="1">
    <location>
        <begin position="143"/>
        <end position="152"/>
    </location>
</feature>
<name>A0A1Q9ESW9_SYMMI</name>
<evidence type="ECO:0000313" key="3">
    <source>
        <dbReference type="Proteomes" id="UP000186817"/>
    </source>
</evidence>
<feature type="compositionally biased region" description="Polar residues" evidence="1">
    <location>
        <begin position="127"/>
        <end position="136"/>
    </location>
</feature>
<dbReference type="Proteomes" id="UP000186817">
    <property type="component" value="Unassembled WGS sequence"/>
</dbReference>
<feature type="compositionally biased region" description="Acidic residues" evidence="1">
    <location>
        <begin position="235"/>
        <end position="256"/>
    </location>
</feature>
<dbReference type="OrthoDB" id="10482957at2759"/>
<dbReference type="EMBL" id="LSRX01000076">
    <property type="protein sequence ID" value="OLQ10513.1"/>
    <property type="molecule type" value="Genomic_DNA"/>
</dbReference>
<evidence type="ECO:0000256" key="1">
    <source>
        <dbReference type="SAM" id="MobiDB-lite"/>
    </source>
</evidence>